<evidence type="ECO:0000256" key="1">
    <source>
        <dbReference type="SAM" id="MobiDB-lite"/>
    </source>
</evidence>
<comment type="caution">
    <text evidence="2">The sequence shown here is derived from an EMBL/GenBank/DDBJ whole genome shotgun (WGS) entry which is preliminary data.</text>
</comment>
<name>A0ABN3GM71_9ACTN</name>
<feature type="compositionally biased region" description="Basic and acidic residues" evidence="1">
    <location>
        <begin position="74"/>
        <end position="85"/>
    </location>
</feature>
<organism evidence="2 3">
    <name type="scientific">Dactylosporangium salmoneum</name>
    <dbReference type="NCBI Taxonomy" id="53361"/>
    <lineage>
        <taxon>Bacteria</taxon>
        <taxon>Bacillati</taxon>
        <taxon>Actinomycetota</taxon>
        <taxon>Actinomycetes</taxon>
        <taxon>Micromonosporales</taxon>
        <taxon>Micromonosporaceae</taxon>
        <taxon>Dactylosporangium</taxon>
    </lineage>
</organism>
<dbReference type="EMBL" id="BAAARV010000034">
    <property type="protein sequence ID" value="GAA2355415.1"/>
    <property type="molecule type" value="Genomic_DNA"/>
</dbReference>
<feature type="compositionally biased region" description="Polar residues" evidence="1">
    <location>
        <begin position="1"/>
        <end position="12"/>
    </location>
</feature>
<protein>
    <submittedName>
        <fullName evidence="2">Uncharacterized protein</fullName>
    </submittedName>
</protein>
<gene>
    <name evidence="2" type="ORF">GCM10010170_047800</name>
</gene>
<reference evidence="2 3" key="1">
    <citation type="journal article" date="2019" name="Int. J. Syst. Evol. Microbiol.">
        <title>The Global Catalogue of Microorganisms (GCM) 10K type strain sequencing project: providing services to taxonomists for standard genome sequencing and annotation.</title>
        <authorList>
            <consortium name="The Broad Institute Genomics Platform"/>
            <consortium name="The Broad Institute Genome Sequencing Center for Infectious Disease"/>
            <person name="Wu L."/>
            <person name="Ma J."/>
        </authorList>
    </citation>
    <scope>NUCLEOTIDE SEQUENCE [LARGE SCALE GENOMIC DNA]</scope>
    <source>
        <strain evidence="2 3">JCM 3272</strain>
    </source>
</reference>
<feature type="region of interest" description="Disordered" evidence="1">
    <location>
        <begin position="1"/>
        <end position="115"/>
    </location>
</feature>
<feature type="compositionally biased region" description="Basic and acidic residues" evidence="1">
    <location>
        <begin position="54"/>
        <end position="65"/>
    </location>
</feature>
<evidence type="ECO:0000313" key="2">
    <source>
        <dbReference type="EMBL" id="GAA2355415.1"/>
    </source>
</evidence>
<keyword evidence="3" id="KW-1185">Reference proteome</keyword>
<feature type="compositionally biased region" description="Basic and acidic residues" evidence="1">
    <location>
        <begin position="94"/>
        <end position="105"/>
    </location>
</feature>
<dbReference type="Proteomes" id="UP001501444">
    <property type="component" value="Unassembled WGS sequence"/>
</dbReference>
<sequence length="170" mass="17928">MSGTKLTGQSLQERFLTDAAKRTLRDRRGERGHGENGRHESGRCETDAANADTAKTDATKADAARTDAANADTAKTDATKADAARTDAANADTAKTDATKADAMKTDATNRTPKWAREIGTIPLSTRDRASEFSVKAQPGSVPGAHLSGRERGIEVDHSGTPSDAAYRVS</sequence>
<feature type="region of interest" description="Disordered" evidence="1">
    <location>
        <begin position="127"/>
        <end position="170"/>
    </location>
</feature>
<feature type="compositionally biased region" description="Basic and acidic residues" evidence="1">
    <location>
        <begin position="15"/>
        <end position="46"/>
    </location>
</feature>
<evidence type="ECO:0000313" key="3">
    <source>
        <dbReference type="Proteomes" id="UP001501444"/>
    </source>
</evidence>
<proteinExistence type="predicted"/>
<feature type="compositionally biased region" description="Basic and acidic residues" evidence="1">
    <location>
        <begin position="148"/>
        <end position="158"/>
    </location>
</feature>
<accession>A0ABN3GM71</accession>